<protein>
    <submittedName>
        <fullName evidence="1">Uncharacterized protein</fullName>
    </submittedName>
</protein>
<reference evidence="2" key="1">
    <citation type="submission" date="2017-03" db="EMBL/GenBank/DDBJ databases">
        <title>Phytopthora megakarya and P. palmivora, two closely related causual agents of cacao black pod achieved similar genome size and gene model numbers by different mechanisms.</title>
        <authorList>
            <person name="Ali S."/>
            <person name="Shao J."/>
            <person name="Larry D.J."/>
            <person name="Kronmiller B."/>
            <person name="Shen D."/>
            <person name="Strem M.D."/>
            <person name="Melnick R.L."/>
            <person name="Guiltinan M.J."/>
            <person name="Tyler B.M."/>
            <person name="Meinhardt L.W."/>
            <person name="Bailey B.A."/>
        </authorList>
    </citation>
    <scope>NUCLEOTIDE SEQUENCE [LARGE SCALE GENOMIC DNA]</scope>
    <source>
        <strain evidence="2">zdho120</strain>
    </source>
</reference>
<name>A0A225WW67_9STRA</name>
<evidence type="ECO:0000313" key="1">
    <source>
        <dbReference type="EMBL" id="OWZ21886.1"/>
    </source>
</evidence>
<evidence type="ECO:0000313" key="2">
    <source>
        <dbReference type="Proteomes" id="UP000198211"/>
    </source>
</evidence>
<comment type="caution">
    <text evidence="1">The sequence shown here is derived from an EMBL/GenBank/DDBJ whole genome shotgun (WGS) entry which is preliminary data.</text>
</comment>
<sequence length="137" mass="15786">MIPPGGVRCPLTIPVPTRWYSQYSCLKSVLINRHVLENLFCASRHNTIGCVGRLQYAVDLIDPIFEALGVLESDDAESSLVYERFRWLLRSSTDTSRKWSRDSILLDPHTDTLHYINSDESETIKKAYDFAERTNMF</sequence>
<accession>A0A225WW67</accession>
<proteinExistence type="predicted"/>
<dbReference type="Proteomes" id="UP000198211">
    <property type="component" value="Unassembled WGS sequence"/>
</dbReference>
<dbReference type="OrthoDB" id="10621062at2759"/>
<gene>
    <name evidence="1" type="ORF">PHMEG_0003491</name>
</gene>
<dbReference type="AlphaFoldDB" id="A0A225WW67"/>
<keyword evidence="2" id="KW-1185">Reference proteome</keyword>
<organism evidence="1 2">
    <name type="scientific">Phytophthora megakarya</name>
    <dbReference type="NCBI Taxonomy" id="4795"/>
    <lineage>
        <taxon>Eukaryota</taxon>
        <taxon>Sar</taxon>
        <taxon>Stramenopiles</taxon>
        <taxon>Oomycota</taxon>
        <taxon>Peronosporomycetes</taxon>
        <taxon>Peronosporales</taxon>
        <taxon>Peronosporaceae</taxon>
        <taxon>Phytophthora</taxon>
    </lineage>
</organism>
<dbReference type="EMBL" id="NBNE01000179">
    <property type="protein sequence ID" value="OWZ21886.1"/>
    <property type="molecule type" value="Genomic_DNA"/>
</dbReference>